<dbReference type="Gene3D" id="2.60.120.560">
    <property type="entry name" value="Exo-inulinase, domain 1"/>
    <property type="match status" value="1"/>
</dbReference>
<dbReference type="OrthoDB" id="176168at2"/>
<evidence type="ECO:0000259" key="2">
    <source>
        <dbReference type="Pfam" id="PF06439"/>
    </source>
</evidence>
<feature type="chain" id="PRO_5022147671" description="3-keto-alpha-glucoside-1,2-lyase/3-keto-2-hydroxy-glucal hydratase domain-containing protein" evidence="1">
    <location>
        <begin position="24"/>
        <end position="258"/>
    </location>
</feature>
<name>A0A521FPX4_9SPHI</name>
<feature type="domain" description="3-keto-alpha-glucoside-1,2-lyase/3-keto-2-hydroxy-glucal hydratase" evidence="2">
    <location>
        <begin position="53"/>
        <end position="256"/>
    </location>
</feature>
<dbReference type="EMBL" id="FXTN01000014">
    <property type="protein sequence ID" value="SMO97511.1"/>
    <property type="molecule type" value="Genomic_DNA"/>
</dbReference>
<feature type="signal peptide" evidence="1">
    <location>
        <begin position="1"/>
        <end position="23"/>
    </location>
</feature>
<proteinExistence type="predicted"/>
<dbReference type="InterPro" id="IPR010496">
    <property type="entry name" value="AL/BT2_dom"/>
</dbReference>
<protein>
    <recommendedName>
        <fullName evidence="2">3-keto-alpha-glucoside-1,2-lyase/3-keto-2-hydroxy-glucal hydratase domain-containing protein</fullName>
    </recommendedName>
</protein>
<dbReference type="RefSeq" id="WP_142530722.1">
    <property type="nucleotide sequence ID" value="NZ_CBCSJO010000013.1"/>
</dbReference>
<dbReference type="AlphaFoldDB" id="A0A521FPX4"/>
<dbReference type="Proteomes" id="UP000320300">
    <property type="component" value="Unassembled WGS sequence"/>
</dbReference>
<evidence type="ECO:0000256" key="1">
    <source>
        <dbReference type="SAM" id="SignalP"/>
    </source>
</evidence>
<dbReference type="Pfam" id="PF06439">
    <property type="entry name" value="3keto-disac_hyd"/>
    <property type="match status" value="1"/>
</dbReference>
<gene>
    <name evidence="3" type="ORF">SAMN06265348_11475</name>
</gene>
<sequence length="258" mass="28495">MYLHKTIIASACLAAFAFSTAKAQAKHEDTEFYTPVPKKVTPGKTNTEAPSDAVVLFDGKNLDQWVMTDDRTVPAKWIVSNGILTVDKKTGNIETKQSFGNYQLHMEWRVPQNISGTGQLRGNSGLFLASMGKGDLGYELQILDNYDNKTYTNGMAGSIYKQTTPLVNPSKKAGEWQTYDVIWTAPTFKADSSVNTPAKVTIFFNGVLVQNGFELKGPTQYVGPAAYRQAHGPLPVKLQAHGDKSEPVSFRNIWIREL</sequence>
<reference evidence="3 4" key="1">
    <citation type="submission" date="2017-05" db="EMBL/GenBank/DDBJ databases">
        <authorList>
            <person name="Varghese N."/>
            <person name="Submissions S."/>
        </authorList>
    </citation>
    <scope>NUCLEOTIDE SEQUENCE [LARGE SCALE GENOMIC DNA]</scope>
    <source>
        <strain evidence="3 4">DSM 19036</strain>
    </source>
</reference>
<evidence type="ECO:0000313" key="3">
    <source>
        <dbReference type="EMBL" id="SMO97511.1"/>
    </source>
</evidence>
<organism evidence="3 4">
    <name type="scientific">Pedobacter westerhofensis</name>
    <dbReference type="NCBI Taxonomy" id="425512"/>
    <lineage>
        <taxon>Bacteria</taxon>
        <taxon>Pseudomonadati</taxon>
        <taxon>Bacteroidota</taxon>
        <taxon>Sphingobacteriia</taxon>
        <taxon>Sphingobacteriales</taxon>
        <taxon>Sphingobacteriaceae</taxon>
        <taxon>Pedobacter</taxon>
    </lineage>
</organism>
<keyword evidence="4" id="KW-1185">Reference proteome</keyword>
<dbReference type="GO" id="GO:0016787">
    <property type="term" value="F:hydrolase activity"/>
    <property type="evidence" value="ECO:0007669"/>
    <property type="project" value="InterPro"/>
</dbReference>
<keyword evidence="1" id="KW-0732">Signal</keyword>
<evidence type="ECO:0000313" key="4">
    <source>
        <dbReference type="Proteomes" id="UP000320300"/>
    </source>
</evidence>
<accession>A0A521FPX4</accession>